<sequence length="77" mass="8566">MSEMDVNDTTLEEIDDALSETAGPAADLETPEADAAEQHREVRAGTRSWPDRIPFDADPADATDQSREVELDEDDYR</sequence>
<organism evidence="2 3">
    <name type="scientific">Planomonospora sphaerica</name>
    <dbReference type="NCBI Taxonomy" id="161355"/>
    <lineage>
        <taxon>Bacteria</taxon>
        <taxon>Bacillati</taxon>
        <taxon>Actinomycetota</taxon>
        <taxon>Actinomycetes</taxon>
        <taxon>Streptosporangiales</taxon>
        <taxon>Streptosporangiaceae</taxon>
        <taxon>Planomonospora</taxon>
    </lineage>
</organism>
<feature type="compositionally biased region" description="Basic and acidic residues" evidence="1">
    <location>
        <begin position="36"/>
        <end position="55"/>
    </location>
</feature>
<accession>A0A161LLK0</accession>
<keyword evidence="3" id="KW-1185">Reference proteome</keyword>
<evidence type="ECO:0000256" key="1">
    <source>
        <dbReference type="SAM" id="MobiDB-lite"/>
    </source>
</evidence>
<gene>
    <name evidence="2" type="ORF">PS9374_05424</name>
</gene>
<name>A0A161LLK0_9ACTN</name>
<proteinExistence type="predicted"/>
<dbReference type="Proteomes" id="UP000077701">
    <property type="component" value="Unassembled WGS sequence"/>
</dbReference>
<feature type="region of interest" description="Disordered" evidence="1">
    <location>
        <begin position="1"/>
        <end position="77"/>
    </location>
</feature>
<dbReference type="STRING" id="161355.PS9374_05424"/>
<protein>
    <submittedName>
        <fullName evidence="2">Uncharacterized protein</fullName>
    </submittedName>
</protein>
<reference evidence="2 3" key="1">
    <citation type="journal article" date="2016" name="Genome Announc.">
        <title>Draft Genome Sequence of Planomonospora sphaerica JCM9374, a Rare Actinomycete.</title>
        <authorList>
            <person name="Dohra H."/>
            <person name="Suzuki T."/>
            <person name="Inoue Y."/>
            <person name="Kodani S."/>
        </authorList>
    </citation>
    <scope>NUCLEOTIDE SEQUENCE [LARGE SCALE GENOMIC DNA]</scope>
    <source>
        <strain evidence="2 3">JCM 9374</strain>
    </source>
</reference>
<comment type="caution">
    <text evidence="2">The sequence shown here is derived from an EMBL/GenBank/DDBJ whole genome shotgun (WGS) entry which is preliminary data.</text>
</comment>
<evidence type="ECO:0000313" key="2">
    <source>
        <dbReference type="EMBL" id="GAT69747.1"/>
    </source>
</evidence>
<dbReference type="EMBL" id="BDCX01000014">
    <property type="protein sequence ID" value="GAT69747.1"/>
    <property type="molecule type" value="Genomic_DNA"/>
</dbReference>
<dbReference type="RefSeq" id="WP_084008809.1">
    <property type="nucleotide sequence ID" value="NZ_BDCX01000014.1"/>
</dbReference>
<reference evidence="3" key="2">
    <citation type="submission" date="2016-04" db="EMBL/GenBank/DDBJ databases">
        <title>Planomonospora sphaerica JCM9374 whole genome shotgun sequence.</title>
        <authorList>
            <person name="Suzuki T."/>
            <person name="Dohra H."/>
            <person name="Kodani S."/>
        </authorList>
    </citation>
    <scope>NUCLEOTIDE SEQUENCE [LARGE SCALE GENOMIC DNA]</scope>
    <source>
        <strain evidence="3">JCM 9374</strain>
    </source>
</reference>
<dbReference type="AlphaFoldDB" id="A0A161LLK0"/>
<evidence type="ECO:0000313" key="3">
    <source>
        <dbReference type="Proteomes" id="UP000077701"/>
    </source>
</evidence>